<dbReference type="InterPro" id="IPR000195">
    <property type="entry name" value="Rab-GAP-TBC_dom"/>
</dbReference>
<proteinExistence type="predicted"/>
<dbReference type="PROSITE" id="PS50086">
    <property type="entry name" value="TBC_RABGAP"/>
    <property type="match status" value="1"/>
</dbReference>
<keyword evidence="1" id="KW-0343">GTPase activation</keyword>
<organism evidence="4 5">
    <name type="scientific">Papiliotrema laurentii</name>
    <name type="common">Cryptococcus laurentii</name>
    <dbReference type="NCBI Taxonomy" id="5418"/>
    <lineage>
        <taxon>Eukaryota</taxon>
        <taxon>Fungi</taxon>
        <taxon>Dikarya</taxon>
        <taxon>Basidiomycota</taxon>
        <taxon>Agaricomycotina</taxon>
        <taxon>Tremellomycetes</taxon>
        <taxon>Tremellales</taxon>
        <taxon>Rhynchogastremaceae</taxon>
        <taxon>Papiliotrema</taxon>
    </lineage>
</organism>
<evidence type="ECO:0000313" key="4">
    <source>
        <dbReference type="EMBL" id="KAK1926209.1"/>
    </source>
</evidence>
<gene>
    <name evidence="4" type="ORF">DB88DRAFT_504222</name>
</gene>
<dbReference type="AlphaFoldDB" id="A0AAD9FU35"/>
<accession>A0AAD9FU35</accession>
<dbReference type="Proteomes" id="UP001182556">
    <property type="component" value="Unassembled WGS sequence"/>
</dbReference>
<dbReference type="SMART" id="SM00164">
    <property type="entry name" value="TBC"/>
    <property type="match status" value="1"/>
</dbReference>
<dbReference type="GO" id="GO:0005096">
    <property type="term" value="F:GTPase activator activity"/>
    <property type="evidence" value="ECO:0007669"/>
    <property type="project" value="UniProtKB-KW"/>
</dbReference>
<feature type="domain" description="Rab-GAP TBC" evidence="3">
    <location>
        <begin position="150"/>
        <end position="369"/>
    </location>
</feature>
<keyword evidence="5" id="KW-1185">Reference proteome</keyword>
<evidence type="ECO:0000256" key="1">
    <source>
        <dbReference type="ARBA" id="ARBA00022468"/>
    </source>
</evidence>
<dbReference type="Gene3D" id="1.10.472.80">
    <property type="entry name" value="Ypt/Rab-GAP domain of gyp1p, domain 3"/>
    <property type="match status" value="1"/>
</dbReference>
<name>A0AAD9FU35_PAPLA</name>
<feature type="compositionally biased region" description="Low complexity" evidence="2">
    <location>
        <begin position="526"/>
        <end position="538"/>
    </location>
</feature>
<feature type="region of interest" description="Disordered" evidence="2">
    <location>
        <begin position="632"/>
        <end position="763"/>
    </location>
</feature>
<dbReference type="Pfam" id="PF00566">
    <property type="entry name" value="RabGAP-TBC"/>
    <property type="match status" value="2"/>
</dbReference>
<dbReference type="PANTHER" id="PTHR22957:SF337">
    <property type="entry name" value="TBC1 DOMAIN FAMILY MEMBER 5"/>
    <property type="match status" value="1"/>
</dbReference>
<feature type="region of interest" description="Disordered" evidence="2">
    <location>
        <begin position="778"/>
        <end position="803"/>
    </location>
</feature>
<feature type="region of interest" description="Disordered" evidence="2">
    <location>
        <begin position="515"/>
        <end position="556"/>
    </location>
</feature>
<dbReference type="SUPFAM" id="SSF47923">
    <property type="entry name" value="Ypt/Rab-GAP domain of gyp1p"/>
    <property type="match status" value="2"/>
</dbReference>
<comment type="caution">
    <text evidence="4">The sequence shown here is derived from an EMBL/GenBank/DDBJ whole genome shotgun (WGS) entry which is preliminary data.</text>
</comment>
<dbReference type="PANTHER" id="PTHR22957">
    <property type="entry name" value="TBC1 DOMAIN FAMILY MEMBER GTPASE-ACTIVATING PROTEIN"/>
    <property type="match status" value="1"/>
</dbReference>
<feature type="compositionally biased region" description="Low complexity" evidence="2">
    <location>
        <begin position="778"/>
        <end position="787"/>
    </location>
</feature>
<dbReference type="EMBL" id="JAODAN010000002">
    <property type="protein sequence ID" value="KAK1926209.1"/>
    <property type="molecule type" value="Genomic_DNA"/>
</dbReference>
<evidence type="ECO:0000256" key="2">
    <source>
        <dbReference type="SAM" id="MobiDB-lite"/>
    </source>
</evidence>
<evidence type="ECO:0000259" key="3">
    <source>
        <dbReference type="PROSITE" id="PS50086"/>
    </source>
</evidence>
<dbReference type="InterPro" id="IPR035969">
    <property type="entry name" value="Rab-GAP_TBC_sf"/>
</dbReference>
<evidence type="ECO:0000313" key="5">
    <source>
        <dbReference type="Proteomes" id="UP001182556"/>
    </source>
</evidence>
<reference evidence="4" key="1">
    <citation type="submission" date="2023-02" db="EMBL/GenBank/DDBJ databases">
        <title>Identification and recombinant expression of a fungal hydrolase from Papiliotrema laurentii that hydrolyzes apple cutin and clears colloidal polyester polyurethane.</title>
        <authorList>
            <consortium name="DOE Joint Genome Institute"/>
            <person name="Roman V.A."/>
            <person name="Bojanowski C."/>
            <person name="Crable B.R."/>
            <person name="Wagner D.N."/>
            <person name="Hung C.S."/>
            <person name="Nadeau L.J."/>
            <person name="Schratz L."/>
            <person name="Haridas S."/>
            <person name="Pangilinan J."/>
            <person name="Lipzen A."/>
            <person name="Na H."/>
            <person name="Yan M."/>
            <person name="Ng V."/>
            <person name="Grigoriev I.V."/>
            <person name="Spatafora J.W."/>
            <person name="Barlow D."/>
            <person name="Biffinger J."/>
            <person name="Kelley-Loughnane N."/>
            <person name="Varaljay V.A."/>
            <person name="Crookes-Goodson W.J."/>
        </authorList>
    </citation>
    <scope>NUCLEOTIDE SEQUENCE</scope>
    <source>
        <strain evidence="4">5307AH</strain>
    </source>
</reference>
<dbReference type="Gene3D" id="1.10.8.270">
    <property type="entry name" value="putative rabgap domain of human tbc1 domain family member 14 like domains"/>
    <property type="match status" value="1"/>
</dbReference>
<dbReference type="FunFam" id="1.10.8.270:FF:000031">
    <property type="entry name" value="TBC1 domain family member 5"/>
    <property type="match status" value="1"/>
</dbReference>
<protein>
    <submittedName>
        <fullName evidence="4">Rab-GTPase-TBC domain-containing protein</fullName>
    </submittedName>
</protein>
<sequence length="803" mass="87706">MSPLEEEIFVRPSPVSIAGAWKDLFSDPLLSLSRLKAAALSKPGLGESDTDGGITLRSVYWRFYHSLLPPPTSLDLFPPALEDSRRKYQHLRERYLIAPDGRWADDCTGADEYLANTSRTGTSRSDGHSVSGLGHGKAAGDRTTTYDPLSLDEDSPWKTWYAHLDTRKVIMQDVDRTFPDIPYFTLERVRRSMVTMLFLFTVLNPDVGYRQGMHELLAVCLLTVDRDSLIPSSSAGTDLMSEAMRHTLDRRFVEHDAFDLFMALMRPAKAFYEWRQEEGPVSLLSPSLLGRRVTNGKRRGVGGQAPIIIRCNNLHQSLLRRIDPQLWEKLENEGVEAQLWAMRWYKLVFTRELPFALALRLWDGIFAEDPSLGILDFVCVAMVLLILVESDHAGLLTNLLRYPSPSTLYPFSPFLILSQALLLRNSVTPTTGVEVVIQNHEILGVRARTTEREAEPVRVHKAAPPRGVQGLAAGLFERAQAAGLDRAILSTVADIRRNIPDSAYSYLPNLPFSPSPAARDSSGQFSTIPSSTSISRSHAPPRPAPPPLTTSSSTDTIASAKSLVEAERQLAELRLAMMGMGRAMGEILDRLPEGVADSDKAGLRRIRDTLVGAAEQDVEEIVKQWGWHEGLETTSSRGATPAPPVQQATNPLQSSSPAPVTEPPETTPRAVGKTEEITPKAPAVSTFAKPPMPSPRLSTGSKTEPPSPGLTRVPTTAPMVKTLPNSPVPPHQAPRRSLEETRSPPKLGNRVAPPGEIRKSTEREFVGTLDPLAGLGVSAKPAAAASKGGRGPGVDPLGVGFRA</sequence>
<feature type="region of interest" description="Disordered" evidence="2">
    <location>
        <begin position="118"/>
        <end position="141"/>
    </location>
</feature>